<dbReference type="InterPro" id="IPR010559">
    <property type="entry name" value="Sig_transdc_His_kin_internal"/>
</dbReference>
<keyword evidence="4" id="KW-0808">Transferase</keyword>
<dbReference type="SUPFAM" id="SSF158472">
    <property type="entry name" value="HAMP domain-like"/>
    <property type="match status" value="1"/>
</dbReference>
<comment type="subcellular location">
    <subcellularLocation>
        <location evidence="1">Cell membrane</location>
        <topology evidence="1">Multi-pass membrane protein</topology>
    </subcellularLocation>
</comment>
<keyword evidence="5" id="KW-0418">Kinase</keyword>
<dbReference type="InterPro" id="IPR036890">
    <property type="entry name" value="HATPase_C_sf"/>
</dbReference>
<dbReference type="PROSITE" id="PS50885">
    <property type="entry name" value="HAMP"/>
    <property type="match status" value="1"/>
</dbReference>
<dbReference type="Pfam" id="PF06580">
    <property type="entry name" value="His_kinase"/>
    <property type="match status" value="1"/>
</dbReference>
<evidence type="ECO:0000259" key="7">
    <source>
        <dbReference type="PROSITE" id="PS50885"/>
    </source>
</evidence>
<dbReference type="RefSeq" id="WP_188535830.1">
    <property type="nucleotide sequence ID" value="NZ_BMFT01000001.1"/>
</dbReference>
<evidence type="ECO:0000256" key="5">
    <source>
        <dbReference type="ARBA" id="ARBA00022777"/>
    </source>
</evidence>
<keyword evidence="3" id="KW-0597">Phosphoprotein</keyword>
<dbReference type="CDD" id="cd06225">
    <property type="entry name" value="HAMP"/>
    <property type="match status" value="1"/>
</dbReference>
<evidence type="ECO:0000256" key="6">
    <source>
        <dbReference type="ARBA" id="ARBA00023136"/>
    </source>
</evidence>
<evidence type="ECO:0000256" key="1">
    <source>
        <dbReference type="ARBA" id="ARBA00004651"/>
    </source>
</evidence>
<name>A0ABQ1Y6Q0_9BACL</name>
<sequence length="564" mass="63957">MKIKYKLLLLLIVCVVLPLSVSVFLSYNSINNRLKNEMIAQYKSQAEQLNQSFEVSIHSIDNSILSIYQTSELYNFVTKSTAGTGEEIVASQRRTENLLKILAHSLNDYSNVYLYLNERQQLFRVSAKYLNVQVETLSNDQSKSWISPTQRANGELVVVQEDSQSEDRDATVFVGRSISDVILKRQLGVIGIDLGKEYFENIIGSDNVLERVEVLDSDGQLLFSHLHGEQTQGKQLVMESRMNVYGWRVVTYLSQGTLNSIAWEAVRPTIVWGSAFMLMAIALWAALSRQISGPLYSLVRKMRDVGKGNFHKELWSISKPRKDEFGYLEQQFLSMVEKIDEMIKQEYQLKMNASEMQMKALQAQINPHFLYNTLTSIYSEALEVGADQVCKMVKSLSSMFRYTTDFSQDIVPLSAEIAHVRNYLEIQKFRFEDKLDFRFDIPAYLLDKSILKLSLQPIVENAIVHGISRAGKGCIVIEAYESRGMVCIRVEDTAGMLSEEEAAKLTAEIQSEERFGSHIGLVNVQQRILHLFPGSTGISVEVEHGVTSVKITWKAEGHHEGITN</sequence>
<gene>
    <name evidence="8" type="ORF">GCM10008013_06820</name>
</gene>
<dbReference type="SUPFAM" id="SSF55874">
    <property type="entry name" value="ATPase domain of HSP90 chaperone/DNA topoisomerase II/histidine kinase"/>
    <property type="match status" value="1"/>
</dbReference>
<dbReference type="PANTHER" id="PTHR34220:SF7">
    <property type="entry name" value="SENSOR HISTIDINE KINASE YPDA"/>
    <property type="match status" value="1"/>
</dbReference>
<dbReference type="PANTHER" id="PTHR34220">
    <property type="entry name" value="SENSOR HISTIDINE KINASE YPDA"/>
    <property type="match status" value="1"/>
</dbReference>
<dbReference type="Pfam" id="PF02518">
    <property type="entry name" value="HATPase_c"/>
    <property type="match status" value="1"/>
</dbReference>
<keyword evidence="9" id="KW-1185">Reference proteome</keyword>
<dbReference type="InterPro" id="IPR003660">
    <property type="entry name" value="HAMP_dom"/>
</dbReference>
<evidence type="ECO:0000313" key="9">
    <source>
        <dbReference type="Proteomes" id="UP000659344"/>
    </source>
</evidence>
<dbReference type="Gene3D" id="3.30.565.10">
    <property type="entry name" value="Histidine kinase-like ATPase, C-terminal domain"/>
    <property type="match status" value="1"/>
</dbReference>
<dbReference type="InterPro" id="IPR003594">
    <property type="entry name" value="HATPase_dom"/>
</dbReference>
<organism evidence="8 9">
    <name type="scientific">Paenibacillus segetis</name>
    <dbReference type="NCBI Taxonomy" id="1325360"/>
    <lineage>
        <taxon>Bacteria</taxon>
        <taxon>Bacillati</taxon>
        <taxon>Bacillota</taxon>
        <taxon>Bacilli</taxon>
        <taxon>Bacillales</taxon>
        <taxon>Paenibacillaceae</taxon>
        <taxon>Paenibacillus</taxon>
    </lineage>
</organism>
<reference evidence="9" key="1">
    <citation type="journal article" date="2019" name="Int. J. Syst. Evol. Microbiol.">
        <title>The Global Catalogue of Microorganisms (GCM) 10K type strain sequencing project: providing services to taxonomists for standard genome sequencing and annotation.</title>
        <authorList>
            <consortium name="The Broad Institute Genomics Platform"/>
            <consortium name="The Broad Institute Genome Sequencing Center for Infectious Disease"/>
            <person name="Wu L."/>
            <person name="Ma J."/>
        </authorList>
    </citation>
    <scope>NUCLEOTIDE SEQUENCE [LARGE SCALE GENOMIC DNA]</scope>
    <source>
        <strain evidence="9">CGMCC 1.12769</strain>
    </source>
</reference>
<comment type="caution">
    <text evidence="8">The sequence shown here is derived from an EMBL/GenBank/DDBJ whole genome shotgun (WGS) entry which is preliminary data.</text>
</comment>
<accession>A0ABQ1Y6Q0</accession>
<keyword evidence="6" id="KW-0472">Membrane</keyword>
<dbReference type="Proteomes" id="UP000659344">
    <property type="component" value="Unassembled WGS sequence"/>
</dbReference>
<protein>
    <recommendedName>
        <fullName evidence="7">HAMP domain-containing protein</fullName>
    </recommendedName>
</protein>
<evidence type="ECO:0000313" key="8">
    <source>
        <dbReference type="EMBL" id="GGH13631.1"/>
    </source>
</evidence>
<proteinExistence type="predicted"/>
<dbReference type="InterPro" id="IPR050640">
    <property type="entry name" value="Bact_2-comp_sensor_kinase"/>
</dbReference>
<feature type="domain" description="HAMP" evidence="7">
    <location>
        <begin position="289"/>
        <end position="344"/>
    </location>
</feature>
<evidence type="ECO:0000256" key="4">
    <source>
        <dbReference type="ARBA" id="ARBA00022679"/>
    </source>
</evidence>
<evidence type="ECO:0000256" key="3">
    <source>
        <dbReference type="ARBA" id="ARBA00022553"/>
    </source>
</evidence>
<keyword evidence="2" id="KW-1003">Cell membrane</keyword>
<evidence type="ECO:0000256" key="2">
    <source>
        <dbReference type="ARBA" id="ARBA00022475"/>
    </source>
</evidence>
<dbReference type="Gene3D" id="6.10.340.10">
    <property type="match status" value="1"/>
</dbReference>
<dbReference type="EMBL" id="BMFT01000001">
    <property type="protein sequence ID" value="GGH13631.1"/>
    <property type="molecule type" value="Genomic_DNA"/>
</dbReference>